<evidence type="ECO:0008006" key="3">
    <source>
        <dbReference type="Google" id="ProtNLM"/>
    </source>
</evidence>
<dbReference type="EMBL" id="JBAWSY010000004">
    <property type="protein sequence ID" value="MEI4769729.1"/>
    <property type="molecule type" value="Genomic_DNA"/>
</dbReference>
<name>A0ABU8F3Y9_9BACI</name>
<sequence>MESFEEKLNMLQNGTIKTIEITKEEFLPFREVLLKREDFKHFTGKATQGGHVIYMYLQAPRS</sequence>
<comment type="caution">
    <text evidence="1">The sequence shown here is derived from an EMBL/GenBank/DDBJ whole genome shotgun (WGS) entry which is preliminary data.</text>
</comment>
<accession>A0ABU8F3Y9</accession>
<organism evidence="1 2">
    <name type="scientific">Psychrobacillus mangrovi</name>
    <dbReference type="NCBI Taxonomy" id="3117745"/>
    <lineage>
        <taxon>Bacteria</taxon>
        <taxon>Bacillati</taxon>
        <taxon>Bacillota</taxon>
        <taxon>Bacilli</taxon>
        <taxon>Bacillales</taxon>
        <taxon>Bacillaceae</taxon>
        <taxon>Psychrobacillus</taxon>
    </lineage>
</organism>
<keyword evidence="2" id="KW-1185">Reference proteome</keyword>
<dbReference type="Proteomes" id="UP001364890">
    <property type="component" value="Unassembled WGS sequence"/>
</dbReference>
<gene>
    <name evidence="1" type="ORF">WAX74_08715</name>
</gene>
<evidence type="ECO:0000313" key="2">
    <source>
        <dbReference type="Proteomes" id="UP001364890"/>
    </source>
</evidence>
<protein>
    <recommendedName>
        <fullName evidence="3">Abortive phage infection protein</fullName>
    </recommendedName>
</protein>
<proteinExistence type="predicted"/>
<evidence type="ECO:0000313" key="1">
    <source>
        <dbReference type="EMBL" id="MEI4769729.1"/>
    </source>
</evidence>
<dbReference type="RefSeq" id="WP_336497279.1">
    <property type="nucleotide sequence ID" value="NZ_JBAWSY010000004.1"/>
</dbReference>
<reference evidence="1 2" key="1">
    <citation type="submission" date="2024-01" db="EMBL/GenBank/DDBJ databases">
        <title>Seven novel Bacillus-like species.</title>
        <authorList>
            <person name="Liu G."/>
        </authorList>
    </citation>
    <scope>NUCLEOTIDE SEQUENCE [LARGE SCALE GENOMIC DNA]</scope>
    <source>
        <strain evidence="1 2">FJAT-51614</strain>
    </source>
</reference>